<proteinExistence type="predicted"/>
<dbReference type="Proteomes" id="UP001396334">
    <property type="component" value="Unassembled WGS sequence"/>
</dbReference>
<protein>
    <recommendedName>
        <fullName evidence="3">RRM domain-containing protein</fullName>
    </recommendedName>
</protein>
<organism evidence="4 5">
    <name type="scientific">Hibiscus sabdariffa</name>
    <name type="common">roselle</name>
    <dbReference type="NCBI Taxonomy" id="183260"/>
    <lineage>
        <taxon>Eukaryota</taxon>
        <taxon>Viridiplantae</taxon>
        <taxon>Streptophyta</taxon>
        <taxon>Embryophyta</taxon>
        <taxon>Tracheophyta</taxon>
        <taxon>Spermatophyta</taxon>
        <taxon>Magnoliopsida</taxon>
        <taxon>eudicotyledons</taxon>
        <taxon>Gunneridae</taxon>
        <taxon>Pentapetalae</taxon>
        <taxon>rosids</taxon>
        <taxon>malvids</taxon>
        <taxon>Malvales</taxon>
        <taxon>Malvaceae</taxon>
        <taxon>Malvoideae</taxon>
        <taxon>Hibiscus</taxon>
    </lineage>
</organism>
<dbReference type="Gene3D" id="3.30.70.330">
    <property type="match status" value="1"/>
</dbReference>
<feature type="compositionally biased region" description="Polar residues" evidence="2">
    <location>
        <begin position="84"/>
        <end position="99"/>
    </location>
</feature>
<evidence type="ECO:0000313" key="4">
    <source>
        <dbReference type="EMBL" id="KAK9020561.1"/>
    </source>
</evidence>
<dbReference type="SUPFAM" id="SSF54928">
    <property type="entry name" value="RNA-binding domain, RBD"/>
    <property type="match status" value="1"/>
</dbReference>
<evidence type="ECO:0000313" key="5">
    <source>
        <dbReference type="Proteomes" id="UP001396334"/>
    </source>
</evidence>
<feature type="domain" description="RRM" evidence="3">
    <location>
        <begin position="1"/>
        <end position="76"/>
    </location>
</feature>
<dbReference type="EMBL" id="JBBPBN010000016">
    <property type="protein sequence ID" value="KAK9020561.1"/>
    <property type="molecule type" value="Genomic_DNA"/>
</dbReference>
<accession>A0ABR2S5P7</accession>
<dbReference type="PROSITE" id="PS50102">
    <property type="entry name" value="RRM"/>
    <property type="match status" value="1"/>
</dbReference>
<keyword evidence="1" id="KW-0694">RNA-binding</keyword>
<keyword evidence="5" id="KW-1185">Reference proteome</keyword>
<evidence type="ECO:0000256" key="2">
    <source>
        <dbReference type="SAM" id="MobiDB-lite"/>
    </source>
</evidence>
<dbReference type="InterPro" id="IPR000504">
    <property type="entry name" value="RRM_dom"/>
</dbReference>
<dbReference type="Pfam" id="PF00076">
    <property type="entry name" value="RRM_1"/>
    <property type="match status" value="1"/>
</dbReference>
<name>A0ABR2S5P7_9ROSI</name>
<gene>
    <name evidence="4" type="ORF">V6N11_010581</name>
</gene>
<evidence type="ECO:0000259" key="3">
    <source>
        <dbReference type="PROSITE" id="PS50102"/>
    </source>
</evidence>
<sequence>MRLFRRIHQNTLHEAFQEYGKVLEVYIAYNSSKRQGKLTTFAFVRFDGEVDARKAIALSNGRLMDGFRIRAFPAKQDDPKRSLRPTSFKVTQSRVTNKI</sequence>
<evidence type="ECO:0000256" key="1">
    <source>
        <dbReference type="PROSITE-ProRule" id="PRU00176"/>
    </source>
</evidence>
<dbReference type="InterPro" id="IPR012677">
    <property type="entry name" value="Nucleotide-bd_a/b_plait_sf"/>
</dbReference>
<dbReference type="SMART" id="SM00360">
    <property type="entry name" value="RRM"/>
    <property type="match status" value="1"/>
</dbReference>
<comment type="caution">
    <text evidence="4">The sequence shown here is derived from an EMBL/GenBank/DDBJ whole genome shotgun (WGS) entry which is preliminary data.</text>
</comment>
<feature type="region of interest" description="Disordered" evidence="2">
    <location>
        <begin position="76"/>
        <end position="99"/>
    </location>
</feature>
<dbReference type="CDD" id="cd00590">
    <property type="entry name" value="RRM_SF"/>
    <property type="match status" value="1"/>
</dbReference>
<dbReference type="InterPro" id="IPR035979">
    <property type="entry name" value="RBD_domain_sf"/>
</dbReference>
<reference evidence="4 5" key="1">
    <citation type="journal article" date="2024" name="G3 (Bethesda)">
        <title>Genome assembly of Hibiscus sabdariffa L. provides insights into metabolisms of medicinal natural products.</title>
        <authorList>
            <person name="Kim T."/>
        </authorList>
    </citation>
    <scope>NUCLEOTIDE SEQUENCE [LARGE SCALE GENOMIC DNA]</scope>
    <source>
        <strain evidence="4">TK-2024</strain>
        <tissue evidence="4">Old leaves</tissue>
    </source>
</reference>